<keyword evidence="2" id="KW-0472">Membrane</keyword>
<dbReference type="InterPro" id="IPR007863">
    <property type="entry name" value="Peptidase_M16_C"/>
</dbReference>
<evidence type="ECO:0000259" key="4">
    <source>
        <dbReference type="Pfam" id="PF05193"/>
    </source>
</evidence>
<gene>
    <name evidence="5" type="ORF">MNBD_NITROSPIRAE03-147</name>
</gene>
<accession>A0A3B1D3G9</accession>
<dbReference type="Gene3D" id="3.30.830.10">
    <property type="entry name" value="Metalloenzyme, LuxS/M16 peptidase-like"/>
    <property type="match status" value="2"/>
</dbReference>
<evidence type="ECO:0008006" key="6">
    <source>
        <dbReference type="Google" id="ProtNLM"/>
    </source>
</evidence>
<reference evidence="5" key="1">
    <citation type="submission" date="2018-06" db="EMBL/GenBank/DDBJ databases">
        <authorList>
            <person name="Zhirakovskaya E."/>
        </authorList>
    </citation>
    <scope>NUCLEOTIDE SEQUENCE</scope>
</reference>
<dbReference type="EMBL" id="UOGI01000173">
    <property type="protein sequence ID" value="VAX33321.1"/>
    <property type="molecule type" value="Genomic_DNA"/>
</dbReference>
<organism evidence="5">
    <name type="scientific">hydrothermal vent metagenome</name>
    <dbReference type="NCBI Taxonomy" id="652676"/>
    <lineage>
        <taxon>unclassified sequences</taxon>
        <taxon>metagenomes</taxon>
        <taxon>ecological metagenomes</taxon>
    </lineage>
</organism>
<evidence type="ECO:0000259" key="3">
    <source>
        <dbReference type="Pfam" id="PF00675"/>
    </source>
</evidence>
<dbReference type="SUPFAM" id="SSF63411">
    <property type="entry name" value="LuxS/MPP-like metallohydrolase"/>
    <property type="match status" value="2"/>
</dbReference>
<evidence type="ECO:0000313" key="5">
    <source>
        <dbReference type="EMBL" id="VAX33321.1"/>
    </source>
</evidence>
<dbReference type="AlphaFoldDB" id="A0A3B1D3G9"/>
<evidence type="ECO:0000256" key="1">
    <source>
        <dbReference type="ARBA" id="ARBA00007261"/>
    </source>
</evidence>
<keyword evidence="2" id="KW-0812">Transmembrane</keyword>
<dbReference type="GO" id="GO:0046872">
    <property type="term" value="F:metal ion binding"/>
    <property type="evidence" value="ECO:0007669"/>
    <property type="project" value="InterPro"/>
</dbReference>
<sequence length="469" mass="52849">MKTDRSIFAGLKVVIRRMQSLNLSIVNRQSTILKLAIIGIILLLNCGQVWAIEARREVRPDGLVLLHAEKDNLPIVKVTLLIKASPSDEPPEKAGLANLVAELLPEGTTTRTSEQISEQIEFIGGELGASVDRDYTTITLSVLRKDIDKGFKLLSDILLNPVFPEAEIRRKKDLIKGSLKQSEEDPEFVAQREFRKTVYGPHPYGRLIEGSPDTIDAISREDLLRFYHTYYRPNNAILSVVGDISCDEVVSLLQRYLSGWQAGDIPRMDLPPIPELKEKIVVTVNRSITQANILLGHLGIKRSNPDYYAVSVMNYILGGGGFASRLMTRIRDDMGLAYDVYSTFDTDMYRGVFEVGVQTKNKSAKTVIDVIVEELERIRKEPVSDEELRDAKAYLTGSFPRRLDTMGKIANFLTLTEFYQLGIDYDKLYPGYINQVTKEDVRRVAAKYLDPEKYVLVVVADLKKAGFQQ</sequence>
<protein>
    <recommendedName>
        <fullName evidence="6">Insulinase family protein</fullName>
    </recommendedName>
</protein>
<proteinExistence type="inferred from homology"/>
<name>A0A3B1D3G9_9ZZZZ</name>
<dbReference type="Pfam" id="PF05193">
    <property type="entry name" value="Peptidase_M16_C"/>
    <property type="match status" value="1"/>
</dbReference>
<keyword evidence="2" id="KW-1133">Transmembrane helix</keyword>
<dbReference type="Pfam" id="PF00675">
    <property type="entry name" value="Peptidase_M16"/>
    <property type="match status" value="1"/>
</dbReference>
<evidence type="ECO:0000256" key="2">
    <source>
        <dbReference type="SAM" id="Phobius"/>
    </source>
</evidence>
<feature type="domain" description="Peptidase M16 C-terminal" evidence="4">
    <location>
        <begin position="218"/>
        <end position="394"/>
    </location>
</feature>
<dbReference type="InterPro" id="IPR011249">
    <property type="entry name" value="Metalloenz_LuxS/M16"/>
</dbReference>
<comment type="similarity">
    <text evidence="1">Belongs to the peptidase M16 family.</text>
</comment>
<feature type="domain" description="Peptidase M16 N-terminal" evidence="3">
    <location>
        <begin position="71"/>
        <end position="208"/>
    </location>
</feature>
<feature type="transmembrane region" description="Helical" evidence="2">
    <location>
        <begin position="32"/>
        <end position="51"/>
    </location>
</feature>
<dbReference type="InterPro" id="IPR050361">
    <property type="entry name" value="MPP/UQCRC_Complex"/>
</dbReference>
<dbReference type="PANTHER" id="PTHR11851">
    <property type="entry name" value="METALLOPROTEASE"/>
    <property type="match status" value="1"/>
</dbReference>
<dbReference type="PANTHER" id="PTHR11851:SF49">
    <property type="entry name" value="MITOCHONDRIAL-PROCESSING PEPTIDASE SUBUNIT ALPHA"/>
    <property type="match status" value="1"/>
</dbReference>
<dbReference type="InterPro" id="IPR011765">
    <property type="entry name" value="Pept_M16_N"/>
</dbReference>